<reference evidence="2 3" key="1">
    <citation type="submission" date="2016-04" db="EMBL/GenBank/DDBJ databases">
        <title>A degradative enzymes factory behind the ericoid mycorrhizal symbiosis.</title>
        <authorList>
            <consortium name="DOE Joint Genome Institute"/>
            <person name="Martino E."/>
            <person name="Morin E."/>
            <person name="Grelet G."/>
            <person name="Kuo A."/>
            <person name="Kohler A."/>
            <person name="Daghino S."/>
            <person name="Barry K."/>
            <person name="Choi C."/>
            <person name="Cichocki N."/>
            <person name="Clum A."/>
            <person name="Copeland A."/>
            <person name="Hainaut M."/>
            <person name="Haridas S."/>
            <person name="Labutti K."/>
            <person name="Lindquist E."/>
            <person name="Lipzen A."/>
            <person name="Khouja H.-R."/>
            <person name="Murat C."/>
            <person name="Ohm R."/>
            <person name="Olson A."/>
            <person name="Spatafora J."/>
            <person name="Veneault-Fourrey C."/>
            <person name="Henrissat B."/>
            <person name="Grigoriev I."/>
            <person name="Martin F."/>
            <person name="Perotto S."/>
        </authorList>
    </citation>
    <scope>NUCLEOTIDE SEQUENCE [LARGE SCALE GENOMIC DNA]</scope>
    <source>
        <strain evidence="2 3">E</strain>
    </source>
</reference>
<feature type="region of interest" description="Disordered" evidence="1">
    <location>
        <begin position="393"/>
        <end position="441"/>
    </location>
</feature>
<dbReference type="STRING" id="1095630.A0A2J6TRB0"/>
<name>A0A2J6TRB0_9HELO</name>
<dbReference type="Gene3D" id="3.40.50.1820">
    <property type="entry name" value="alpha/beta hydrolase"/>
    <property type="match status" value="1"/>
</dbReference>
<gene>
    <name evidence="2" type="ORF">K444DRAFT_659752</name>
</gene>
<feature type="compositionally biased region" description="Basic and acidic residues" evidence="1">
    <location>
        <begin position="421"/>
        <end position="435"/>
    </location>
</feature>
<feature type="compositionally biased region" description="Low complexity" evidence="1">
    <location>
        <begin position="159"/>
        <end position="176"/>
    </location>
</feature>
<accession>A0A2J6TRB0</accession>
<organism evidence="2 3">
    <name type="scientific">Hyaloscypha bicolor E</name>
    <dbReference type="NCBI Taxonomy" id="1095630"/>
    <lineage>
        <taxon>Eukaryota</taxon>
        <taxon>Fungi</taxon>
        <taxon>Dikarya</taxon>
        <taxon>Ascomycota</taxon>
        <taxon>Pezizomycotina</taxon>
        <taxon>Leotiomycetes</taxon>
        <taxon>Helotiales</taxon>
        <taxon>Hyaloscyphaceae</taxon>
        <taxon>Hyaloscypha</taxon>
        <taxon>Hyaloscypha bicolor</taxon>
    </lineage>
</organism>
<evidence type="ECO:0000256" key="1">
    <source>
        <dbReference type="SAM" id="MobiDB-lite"/>
    </source>
</evidence>
<evidence type="ECO:0000313" key="3">
    <source>
        <dbReference type="Proteomes" id="UP000235371"/>
    </source>
</evidence>
<feature type="compositionally biased region" description="Low complexity" evidence="1">
    <location>
        <begin position="308"/>
        <end position="320"/>
    </location>
</feature>
<dbReference type="SUPFAM" id="SSF53474">
    <property type="entry name" value="alpha/beta-Hydrolases"/>
    <property type="match status" value="1"/>
</dbReference>
<dbReference type="GeneID" id="36594459"/>
<keyword evidence="3" id="KW-1185">Reference proteome</keyword>
<evidence type="ECO:0000313" key="2">
    <source>
        <dbReference type="EMBL" id="PMD65549.1"/>
    </source>
</evidence>
<dbReference type="AlphaFoldDB" id="A0A2J6TRB0"/>
<dbReference type="Proteomes" id="UP000235371">
    <property type="component" value="Unassembled WGS sequence"/>
</dbReference>
<feature type="compositionally biased region" description="Low complexity" evidence="1">
    <location>
        <begin position="394"/>
        <end position="404"/>
    </location>
</feature>
<protein>
    <recommendedName>
        <fullName evidence="4">Alpha/beta-hydrolase</fullName>
    </recommendedName>
</protein>
<feature type="region of interest" description="Disordered" evidence="1">
    <location>
        <begin position="299"/>
        <end position="324"/>
    </location>
</feature>
<sequence length="509" mass="56777">MQNALRVWIPLCRRCVAEGRSLHIEKRRRFYSSQSREDEPEIFKVVCGSSGSIDVNLYNAPALRNPSSPLTIYLPPMGLHLHASHSSIPSYLFHPAASLAVINYRWNISSSHTSYPTPTPKLLSNHPSFATHPFPTPLHDVLHAYSYLLTSLLPSFSLSPPSRTHTSPTSPFSPRPRTFHAPTSTSKVIQRPILVYGSYLGGTLATSLALTESFASKNLPTRIAGLITKNGVYGWTDIATSAPPTDLEHQSEVEEEIWDSRKLHCLKERLFSSPGSAFDSFASPLLFFRTAGVAVPKTWPTSKDDELSSPSPTTDSTTPSNQNPLIDHLEESIFYPTSDPSLITDMDIDELETSGRRGEMDGGSLELEVSKKANLKFPPKDSGLKIPRSLFLYTPSESPSTGTTENERPLSSKKPARKQVRGRDTDIQLEEKAGEEVTPQTQAEEMVRLMRRSVLLHEFKERVLWDEDHDPSAAAEERVQVAPLPWFDEPEIDGEGRVVRKWIEEVLDL</sequence>
<dbReference type="RefSeq" id="XP_024742453.1">
    <property type="nucleotide sequence ID" value="XM_024886382.1"/>
</dbReference>
<proteinExistence type="predicted"/>
<dbReference type="OrthoDB" id="5396420at2759"/>
<dbReference type="EMBL" id="KZ613746">
    <property type="protein sequence ID" value="PMD65549.1"/>
    <property type="molecule type" value="Genomic_DNA"/>
</dbReference>
<dbReference type="InParanoid" id="A0A2J6TRB0"/>
<evidence type="ECO:0008006" key="4">
    <source>
        <dbReference type="Google" id="ProtNLM"/>
    </source>
</evidence>
<dbReference type="InterPro" id="IPR029058">
    <property type="entry name" value="AB_hydrolase_fold"/>
</dbReference>
<feature type="region of interest" description="Disordered" evidence="1">
    <location>
        <begin position="159"/>
        <end position="182"/>
    </location>
</feature>